<dbReference type="EMBL" id="JAOVQO010000028">
    <property type="protein sequence ID" value="MCU9850383.1"/>
    <property type="molecule type" value="Genomic_DNA"/>
</dbReference>
<protein>
    <submittedName>
        <fullName evidence="1">Uncharacterized protein</fullName>
    </submittedName>
</protein>
<proteinExistence type="predicted"/>
<comment type="caution">
    <text evidence="1">The sequence shown here is derived from an EMBL/GenBank/DDBJ whole genome shotgun (WGS) entry which is preliminary data.</text>
</comment>
<dbReference type="Proteomes" id="UP001209535">
    <property type="component" value="Unassembled WGS sequence"/>
</dbReference>
<organism evidence="1 2">
    <name type="scientific">Albidovulum salinarum</name>
    <dbReference type="NCBI Taxonomy" id="2984153"/>
    <lineage>
        <taxon>Bacteria</taxon>
        <taxon>Pseudomonadati</taxon>
        <taxon>Pseudomonadota</taxon>
        <taxon>Alphaproteobacteria</taxon>
        <taxon>Rhodobacterales</taxon>
        <taxon>Paracoccaceae</taxon>
        <taxon>Albidovulum</taxon>
    </lineage>
</organism>
<evidence type="ECO:0000313" key="2">
    <source>
        <dbReference type="Proteomes" id="UP001209535"/>
    </source>
</evidence>
<evidence type="ECO:0000313" key="1">
    <source>
        <dbReference type="EMBL" id="MCU9850383.1"/>
    </source>
</evidence>
<sequence length="117" mass="13142">MKSWRTHPAIAAAEALAVEPQAPLVKLPAVGRFRALKDERYFFVVNDKGIAVSRPFTTAFDAETLADNLNREAEREAKFGRRGIRACMSCDKPFESEGIHNRICGYCRHLGHQPVGW</sequence>
<dbReference type="RefSeq" id="WP_263340422.1">
    <property type="nucleotide sequence ID" value="NZ_JAOVQO010000028.1"/>
</dbReference>
<keyword evidence="2" id="KW-1185">Reference proteome</keyword>
<reference evidence="1 2" key="1">
    <citation type="submission" date="2022-10" db="EMBL/GenBank/DDBJ databases">
        <title>Defluviimonas sp. nov., isolated from ocean surface sediments.</title>
        <authorList>
            <person name="He W."/>
            <person name="Wang L."/>
            <person name="Zhang D.-F."/>
        </authorList>
    </citation>
    <scope>NUCLEOTIDE SEQUENCE [LARGE SCALE GENOMIC DNA]</scope>
    <source>
        <strain evidence="1 2">WL0024</strain>
    </source>
</reference>
<name>A0ABT2X8W1_9RHOB</name>
<accession>A0ABT2X8W1</accession>
<gene>
    <name evidence="1" type="ORF">OEZ60_20570</name>
</gene>